<dbReference type="InterPro" id="IPR050707">
    <property type="entry name" value="HTH_MetabolicPath_Reg"/>
</dbReference>
<dbReference type="RefSeq" id="WP_177213093.1">
    <property type="nucleotide sequence ID" value="NZ_FORH01000003.1"/>
</dbReference>
<reference evidence="5" key="1">
    <citation type="submission" date="2016-10" db="EMBL/GenBank/DDBJ databases">
        <authorList>
            <person name="Varghese N."/>
            <person name="Submissions S."/>
        </authorList>
    </citation>
    <scope>NUCLEOTIDE SEQUENCE [LARGE SCALE GENOMIC DNA]</scope>
    <source>
        <strain evidence="5">DSM 26471</strain>
    </source>
</reference>
<sequence>MTDIKPPSGVLDRGMLLLSLFSMERKRLQLRELAELSGLDKATALRLLKVLVKWGFLEKNGDGAYSPGPANLRLSSIFKATSNFISRIEPPVARISARVEQTTSFFIRSGNERTCLARDHAYQDFRYFIDVGGSVSLDEGGAAAQLLFAYTEAETPAYAATKARGYYISRGERNKHFASIAFPLFESDGSFLGAVTITGMAVDLDNETLISFRDIAHAEMAMAGFEVIPDTGDE</sequence>
<dbReference type="Gene3D" id="1.10.10.10">
    <property type="entry name" value="Winged helix-like DNA-binding domain superfamily/Winged helix DNA-binding domain"/>
    <property type="match status" value="1"/>
</dbReference>
<protein>
    <submittedName>
        <fullName evidence="4">Transcriptional regulator, IclR family</fullName>
    </submittedName>
</protein>
<evidence type="ECO:0000256" key="1">
    <source>
        <dbReference type="ARBA" id="ARBA00023015"/>
    </source>
</evidence>
<dbReference type="InterPro" id="IPR029016">
    <property type="entry name" value="GAF-like_dom_sf"/>
</dbReference>
<dbReference type="GO" id="GO:0003700">
    <property type="term" value="F:DNA-binding transcription factor activity"/>
    <property type="evidence" value="ECO:0007669"/>
    <property type="project" value="TreeGrafter"/>
</dbReference>
<organism evidence="4 5">
    <name type="scientific">Celeribacter neptunius</name>
    <dbReference type="NCBI Taxonomy" id="588602"/>
    <lineage>
        <taxon>Bacteria</taxon>
        <taxon>Pseudomonadati</taxon>
        <taxon>Pseudomonadota</taxon>
        <taxon>Alphaproteobacteria</taxon>
        <taxon>Rhodobacterales</taxon>
        <taxon>Roseobacteraceae</taxon>
        <taxon>Celeribacter</taxon>
    </lineage>
</organism>
<dbReference type="SMART" id="SM00346">
    <property type="entry name" value="HTH_ICLR"/>
    <property type="match status" value="1"/>
</dbReference>
<dbReference type="InterPro" id="IPR036390">
    <property type="entry name" value="WH_DNA-bd_sf"/>
</dbReference>
<dbReference type="Gene3D" id="3.30.450.40">
    <property type="match status" value="2"/>
</dbReference>
<dbReference type="AlphaFoldDB" id="A0A1I3RCC6"/>
<gene>
    <name evidence="4" type="ORF">SAMN04487991_2138</name>
</gene>
<dbReference type="InterPro" id="IPR005471">
    <property type="entry name" value="Tscrpt_reg_IclR_N"/>
</dbReference>
<dbReference type="SUPFAM" id="SSF55781">
    <property type="entry name" value="GAF domain-like"/>
    <property type="match status" value="1"/>
</dbReference>
<dbReference type="Proteomes" id="UP000199630">
    <property type="component" value="Unassembled WGS sequence"/>
</dbReference>
<name>A0A1I3RCC6_9RHOB</name>
<evidence type="ECO:0000313" key="5">
    <source>
        <dbReference type="Proteomes" id="UP000199630"/>
    </source>
</evidence>
<dbReference type="STRING" id="588602.SAMN04487991_2138"/>
<evidence type="ECO:0000259" key="3">
    <source>
        <dbReference type="PROSITE" id="PS51077"/>
    </source>
</evidence>
<dbReference type="GO" id="GO:0045892">
    <property type="term" value="P:negative regulation of DNA-templated transcription"/>
    <property type="evidence" value="ECO:0007669"/>
    <property type="project" value="TreeGrafter"/>
</dbReference>
<dbReference type="SUPFAM" id="SSF46785">
    <property type="entry name" value="Winged helix' DNA-binding domain"/>
    <property type="match status" value="1"/>
</dbReference>
<evidence type="ECO:0000256" key="2">
    <source>
        <dbReference type="ARBA" id="ARBA00023163"/>
    </source>
</evidence>
<feature type="domain" description="HTH iclR-type" evidence="3">
    <location>
        <begin position="8"/>
        <end position="69"/>
    </location>
</feature>
<accession>A0A1I3RCC6</accession>
<dbReference type="PANTHER" id="PTHR30136:SF39">
    <property type="entry name" value="TRANSCRIPTIONAL REGULATORY PROTEIN"/>
    <property type="match status" value="1"/>
</dbReference>
<dbReference type="PANTHER" id="PTHR30136">
    <property type="entry name" value="HELIX-TURN-HELIX TRANSCRIPTIONAL REGULATOR, ICLR FAMILY"/>
    <property type="match status" value="1"/>
</dbReference>
<proteinExistence type="predicted"/>
<evidence type="ECO:0000313" key="4">
    <source>
        <dbReference type="EMBL" id="SFJ43011.1"/>
    </source>
</evidence>
<dbReference type="InterPro" id="IPR036388">
    <property type="entry name" value="WH-like_DNA-bd_sf"/>
</dbReference>
<dbReference type="EMBL" id="FORH01000003">
    <property type="protein sequence ID" value="SFJ43011.1"/>
    <property type="molecule type" value="Genomic_DNA"/>
</dbReference>
<dbReference type="PROSITE" id="PS51077">
    <property type="entry name" value="HTH_ICLR"/>
    <property type="match status" value="1"/>
</dbReference>
<keyword evidence="5" id="KW-1185">Reference proteome</keyword>
<dbReference type="GO" id="GO:0003677">
    <property type="term" value="F:DNA binding"/>
    <property type="evidence" value="ECO:0007669"/>
    <property type="project" value="UniProtKB-KW"/>
</dbReference>
<keyword evidence="1" id="KW-0805">Transcription regulation</keyword>
<keyword evidence="2" id="KW-0804">Transcription</keyword>
<dbReference type="Pfam" id="PF09339">
    <property type="entry name" value="HTH_IclR"/>
    <property type="match status" value="1"/>
</dbReference>